<gene>
    <name evidence="2" type="ORF">Psuf_069970</name>
</gene>
<keyword evidence="2" id="KW-0503">Monooxygenase</keyword>
<dbReference type="Gene3D" id="3.50.50.60">
    <property type="entry name" value="FAD/NAD(P)-binding domain"/>
    <property type="match status" value="1"/>
</dbReference>
<dbReference type="InterPro" id="IPR036188">
    <property type="entry name" value="FAD/NAD-bd_sf"/>
</dbReference>
<evidence type="ECO:0000313" key="3">
    <source>
        <dbReference type="Proteomes" id="UP000503011"/>
    </source>
</evidence>
<protein>
    <submittedName>
        <fullName evidence="2">FAD-binding monooxygenase</fullName>
    </submittedName>
</protein>
<evidence type="ECO:0000256" key="1">
    <source>
        <dbReference type="SAM" id="MobiDB-lite"/>
    </source>
</evidence>
<keyword evidence="3" id="KW-1185">Reference proteome</keyword>
<organism evidence="2 3">
    <name type="scientific">Phytohabitans suffuscus</name>
    <dbReference type="NCBI Taxonomy" id="624315"/>
    <lineage>
        <taxon>Bacteria</taxon>
        <taxon>Bacillati</taxon>
        <taxon>Actinomycetota</taxon>
        <taxon>Actinomycetes</taxon>
        <taxon>Micromonosporales</taxon>
        <taxon>Micromonosporaceae</taxon>
    </lineage>
</organism>
<dbReference type="RefSeq" id="WP_180214590.1">
    <property type="nucleotide sequence ID" value="NZ_AP022871.1"/>
</dbReference>
<reference evidence="2 3" key="1">
    <citation type="submission" date="2020-03" db="EMBL/GenBank/DDBJ databases">
        <title>Whole genome shotgun sequence of Phytohabitans suffuscus NBRC 105367.</title>
        <authorList>
            <person name="Komaki H."/>
            <person name="Tamura T."/>
        </authorList>
    </citation>
    <scope>NUCLEOTIDE SEQUENCE [LARGE SCALE GENOMIC DNA]</scope>
    <source>
        <strain evidence="2 3">NBRC 105367</strain>
    </source>
</reference>
<dbReference type="KEGG" id="psuu:Psuf_069970"/>
<dbReference type="AlphaFoldDB" id="A0A6F8YU99"/>
<sequence length="465" mass="49662">MSSSGTAVVIGASMGGLLAARALHETYAKVVILDRDALPDSAVARRGVPQGRQLHVLLSRGREALEELFPGLTDELRRAGAPQVDLHGEVNWHNDGYLMRRAPSSLLALGLSRPLLEHAVRTRVAALPGVEFRPRTEVVGLVTSSDRRRVIGVRTSAATVEADLVVDAGGRACRTPVWLGELGYERPAEERVRVGVTYVTRTYRRHPGLLGNLAGAITNAVPGSPRAGIVAAMEGDRFAIALSGMLGEEPPTDDAGMADFAGALPLPELAEIMRTAEPASDAVTMRFPTSVRRRYERLRRFPDGHLVVADGLCGFNPIYGQGITVAALEALLLRRLTTAGTHDLARRFFRGASRIIDAPWSIAVGTDLRFAEVEGRRGPKVRFVNAYVHRLHLGATADPVLGAAFLRVLNLVDPPTRLLAPGIALRVLRGMFRRPVPTAPAAAAPVTSRAGSGDPAPATALPDAD</sequence>
<dbReference type="PANTHER" id="PTHR43422:SF3">
    <property type="entry name" value="THIAMINE THIAZOLE SYNTHASE"/>
    <property type="match status" value="1"/>
</dbReference>
<evidence type="ECO:0000313" key="2">
    <source>
        <dbReference type="EMBL" id="BCB89684.1"/>
    </source>
</evidence>
<reference evidence="2 3" key="2">
    <citation type="submission" date="2020-03" db="EMBL/GenBank/DDBJ databases">
        <authorList>
            <person name="Ichikawa N."/>
            <person name="Kimura A."/>
            <person name="Kitahashi Y."/>
            <person name="Uohara A."/>
        </authorList>
    </citation>
    <scope>NUCLEOTIDE SEQUENCE [LARGE SCALE GENOMIC DNA]</scope>
    <source>
        <strain evidence="2 3">NBRC 105367</strain>
    </source>
</reference>
<feature type="compositionally biased region" description="Low complexity" evidence="1">
    <location>
        <begin position="454"/>
        <end position="465"/>
    </location>
</feature>
<feature type="region of interest" description="Disordered" evidence="1">
    <location>
        <begin position="442"/>
        <end position="465"/>
    </location>
</feature>
<dbReference type="EMBL" id="AP022871">
    <property type="protein sequence ID" value="BCB89684.1"/>
    <property type="molecule type" value="Genomic_DNA"/>
</dbReference>
<dbReference type="PANTHER" id="PTHR43422">
    <property type="entry name" value="THIAMINE THIAZOLE SYNTHASE"/>
    <property type="match status" value="1"/>
</dbReference>
<dbReference type="GO" id="GO:0004497">
    <property type="term" value="F:monooxygenase activity"/>
    <property type="evidence" value="ECO:0007669"/>
    <property type="project" value="UniProtKB-KW"/>
</dbReference>
<proteinExistence type="predicted"/>
<keyword evidence="2" id="KW-0560">Oxidoreductase</keyword>
<dbReference type="Proteomes" id="UP000503011">
    <property type="component" value="Chromosome"/>
</dbReference>
<accession>A0A6F8YU99</accession>
<dbReference type="SUPFAM" id="SSF51905">
    <property type="entry name" value="FAD/NAD(P)-binding domain"/>
    <property type="match status" value="1"/>
</dbReference>
<name>A0A6F8YU99_9ACTN</name>